<keyword evidence="11" id="KW-1015">Disulfide bond</keyword>
<feature type="transmembrane region" description="Helical" evidence="18">
    <location>
        <begin position="323"/>
        <end position="343"/>
    </location>
</feature>
<name>A0A3P8UBJ4_CYNSE</name>
<dbReference type="GO" id="GO:0010155">
    <property type="term" value="P:regulation of proton transport"/>
    <property type="evidence" value="ECO:0007669"/>
    <property type="project" value="Ensembl"/>
</dbReference>
<evidence type="ECO:0000256" key="5">
    <source>
        <dbReference type="ARBA" id="ARBA00022553"/>
    </source>
</evidence>
<keyword evidence="4" id="KW-1003">Cell membrane</keyword>
<dbReference type="PRINTS" id="PR00366">
    <property type="entry name" value="ENDOTHELINR"/>
</dbReference>
<feature type="transmembrane region" description="Helical" evidence="18">
    <location>
        <begin position="105"/>
        <end position="125"/>
    </location>
</feature>
<evidence type="ECO:0000256" key="16">
    <source>
        <dbReference type="ARBA" id="ARBA00030983"/>
    </source>
</evidence>
<keyword evidence="14 17" id="KW-0807">Transducer</keyword>
<dbReference type="GO" id="GO:0008217">
    <property type="term" value="P:regulation of blood pressure"/>
    <property type="evidence" value="ECO:0007669"/>
    <property type="project" value="InterPro"/>
</dbReference>
<accession>A0A3P8UBJ4</accession>
<proteinExistence type="inferred from homology"/>
<evidence type="ECO:0000256" key="15">
    <source>
        <dbReference type="ARBA" id="ARBA00025187"/>
    </source>
</evidence>
<evidence type="ECO:0000256" key="13">
    <source>
        <dbReference type="ARBA" id="ARBA00023180"/>
    </source>
</evidence>
<evidence type="ECO:0000259" key="20">
    <source>
        <dbReference type="PROSITE" id="PS50262"/>
    </source>
</evidence>
<evidence type="ECO:0000256" key="19">
    <source>
        <dbReference type="SAM" id="SignalP"/>
    </source>
</evidence>
<evidence type="ECO:0000256" key="1">
    <source>
        <dbReference type="ARBA" id="ARBA00004651"/>
    </source>
</evidence>
<dbReference type="Pfam" id="PF00001">
    <property type="entry name" value="7tm_1"/>
    <property type="match status" value="1"/>
</dbReference>
<dbReference type="GO" id="GO:0035176">
    <property type="term" value="P:social behavior"/>
    <property type="evidence" value="ECO:0007669"/>
    <property type="project" value="Ensembl"/>
</dbReference>
<protein>
    <recommendedName>
        <fullName evidence="3">Endothelin-1 receptor</fullName>
    </recommendedName>
    <alternativeName>
        <fullName evidence="16">Endothelin receptor type A</fullName>
    </alternativeName>
</protein>
<keyword evidence="6 17" id="KW-0812">Transmembrane</keyword>
<dbReference type="GeneTree" id="ENSGT01150000286932"/>
<evidence type="ECO:0000256" key="18">
    <source>
        <dbReference type="SAM" id="Phobius"/>
    </source>
</evidence>
<dbReference type="FunFam" id="1.20.1070.10:FF:000076">
    <property type="entry name" value="Endothelin receptor type B"/>
    <property type="match status" value="1"/>
</dbReference>
<keyword evidence="22" id="KW-1185">Reference proteome</keyword>
<dbReference type="GO" id="GO:0051216">
    <property type="term" value="P:cartilage development"/>
    <property type="evidence" value="ECO:0007669"/>
    <property type="project" value="Ensembl"/>
</dbReference>
<dbReference type="InterPro" id="IPR051193">
    <property type="entry name" value="GPCR_endothelin_rcpt"/>
</dbReference>
<dbReference type="InterPro" id="IPR000499">
    <property type="entry name" value="Endthln_rcpt"/>
</dbReference>
<dbReference type="InterPro" id="IPR017452">
    <property type="entry name" value="GPCR_Rhodpsn_7TM"/>
</dbReference>
<evidence type="ECO:0000256" key="6">
    <source>
        <dbReference type="ARBA" id="ARBA00022692"/>
    </source>
</evidence>
<dbReference type="InParanoid" id="A0A3P8UBJ4"/>
<evidence type="ECO:0000256" key="17">
    <source>
        <dbReference type="RuleBase" id="RU000688"/>
    </source>
</evidence>
<dbReference type="GO" id="GO:0048066">
    <property type="term" value="P:developmental pigmentation"/>
    <property type="evidence" value="ECO:0007669"/>
    <property type="project" value="Ensembl"/>
</dbReference>
<comment type="subcellular location">
    <subcellularLocation>
        <location evidence="1">Cell membrane</location>
        <topology evidence="1">Multi-pass membrane protein</topology>
    </subcellularLocation>
</comment>
<dbReference type="GO" id="GO:0042310">
    <property type="term" value="P:vasoconstriction"/>
    <property type="evidence" value="ECO:0007669"/>
    <property type="project" value="InterPro"/>
</dbReference>
<feature type="transmembrane region" description="Helical" evidence="18">
    <location>
        <begin position="275"/>
        <end position="296"/>
    </location>
</feature>
<keyword evidence="10 18" id="KW-0472">Membrane</keyword>
<dbReference type="InterPro" id="IPR000276">
    <property type="entry name" value="GPCR_Rhodpsn"/>
</dbReference>
<feature type="chain" id="PRO_5018119658" description="Endothelin-1 receptor" evidence="19">
    <location>
        <begin position="22"/>
        <end position="455"/>
    </location>
</feature>
<evidence type="ECO:0000313" key="21">
    <source>
        <dbReference type="Ensembl" id="ENSCSEP00000000608.1"/>
    </source>
</evidence>
<dbReference type="PRINTS" id="PR00237">
    <property type="entry name" value="GPCRRHODOPSN"/>
</dbReference>
<reference evidence="21 22" key="1">
    <citation type="journal article" date="2014" name="Nat. Genet.">
        <title>Whole-genome sequence of a flatfish provides insights into ZW sex chromosome evolution and adaptation to a benthic lifestyle.</title>
        <authorList>
            <person name="Chen S."/>
            <person name="Zhang G."/>
            <person name="Shao C."/>
            <person name="Huang Q."/>
            <person name="Liu G."/>
            <person name="Zhang P."/>
            <person name="Song W."/>
            <person name="An N."/>
            <person name="Chalopin D."/>
            <person name="Volff J.N."/>
            <person name="Hong Y."/>
            <person name="Li Q."/>
            <person name="Sha Z."/>
            <person name="Zhou H."/>
            <person name="Xie M."/>
            <person name="Yu Q."/>
            <person name="Liu Y."/>
            <person name="Xiang H."/>
            <person name="Wang N."/>
            <person name="Wu K."/>
            <person name="Yang C."/>
            <person name="Zhou Q."/>
            <person name="Liao X."/>
            <person name="Yang L."/>
            <person name="Hu Q."/>
            <person name="Zhang J."/>
            <person name="Meng L."/>
            <person name="Jin L."/>
            <person name="Tian Y."/>
            <person name="Lian J."/>
            <person name="Yang J."/>
            <person name="Miao G."/>
            <person name="Liu S."/>
            <person name="Liang Z."/>
            <person name="Yan F."/>
            <person name="Li Y."/>
            <person name="Sun B."/>
            <person name="Zhang H."/>
            <person name="Zhang J."/>
            <person name="Zhu Y."/>
            <person name="Du M."/>
            <person name="Zhao Y."/>
            <person name="Schartl M."/>
            <person name="Tang Q."/>
            <person name="Wang J."/>
        </authorList>
    </citation>
    <scope>NUCLEOTIDE SEQUENCE</scope>
</reference>
<dbReference type="GO" id="GO:0004962">
    <property type="term" value="F:endothelin receptor activity"/>
    <property type="evidence" value="ECO:0007669"/>
    <property type="project" value="InterPro"/>
</dbReference>
<feature type="transmembrane region" description="Helical" evidence="18">
    <location>
        <begin position="182"/>
        <end position="200"/>
    </location>
</feature>
<evidence type="ECO:0000256" key="7">
    <source>
        <dbReference type="ARBA" id="ARBA00022729"/>
    </source>
</evidence>
<dbReference type="AlphaFoldDB" id="A0A3P8UBJ4"/>
<organism evidence="21 22">
    <name type="scientific">Cynoglossus semilaevis</name>
    <name type="common">Tongue sole</name>
    <dbReference type="NCBI Taxonomy" id="244447"/>
    <lineage>
        <taxon>Eukaryota</taxon>
        <taxon>Metazoa</taxon>
        <taxon>Chordata</taxon>
        <taxon>Craniata</taxon>
        <taxon>Vertebrata</taxon>
        <taxon>Euteleostomi</taxon>
        <taxon>Actinopterygii</taxon>
        <taxon>Neopterygii</taxon>
        <taxon>Teleostei</taxon>
        <taxon>Neoteleostei</taxon>
        <taxon>Acanthomorphata</taxon>
        <taxon>Carangaria</taxon>
        <taxon>Pleuronectiformes</taxon>
        <taxon>Pleuronectoidei</taxon>
        <taxon>Cynoglossidae</taxon>
        <taxon>Cynoglossinae</taxon>
        <taxon>Cynoglossus</taxon>
    </lineage>
</organism>
<dbReference type="FunCoup" id="A0A3P8UBJ4">
    <property type="interactions" value="432"/>
</dbReference>
<comment type="subunit">
    <text evidence="2">Interacts with HDAC7 and KAT5.</text>
</comment>
<evidence type="ECO:0000256" key="3">
    <source>
        <dbReference type="ARBA" id="ARBA00013809"/>
    </source>
</evidence>
<dbReference type="PRINTS" id="PR00570">
    <property type="entry name" value="ENDOTHELINAR"/>
</dbReference>
<keyword evidence="7 19" id="KW-0732">Signal</keyword>
<reference evidence="21" key="3">
    <citation type="submission" date="2025-09" db="UniProtKB">
        <authorList>
            <consortium name="Ensembl"/>
        </authorList>
    </citation>
    <scope>IDENTIFICATION</scope>
</reference>
<keyword evidence="8 18" id="KW-1133">Transmembrane helix</keyword>
<feature type="domain" description="G-protein coupled receptors family 1 profile" evidence="20">
    <location>
        <begin position="116"/>
        <end position="388"/>
    </location>
</feature>
<feature type="signal peptide" evidence="19">
    <location>
        <begin position="1"/>
        <end position="21"/>
    </location>
</feature>
<dbReference type="Ensembl" id="ENSCSET00000000636.1">
    <property type="protein sequence ID" value="ENSCSEP00000000608.1"/>
    <property type="gene ID" value="ENSCSEG00000000438.1"/>
</dbReference>
<evidence type="ECO:0000256" key="12">
    <source>
        <dbReference type="ARBA" id="ARBA00023170"/>
    </source>
</evidence>
<evidence type="ECO:0000256" key="8">
    <source>
        <dbReference type="ARBA" id="ARBA00022989"/>
    </source>
</evidence>
<dbReference type="PROSITE" id="PS50262">
    <property type="entry name" value="G_PROTEIN_RECEP_F1_2"/>
    <property type="match status" value="1"/>
</dbReference>
<evidence type="ECO:0000256" key="10">
    <source>
        <dbReference type="ARBA" id="ARBA00023136"/>
    </source>
</evidence>
<feature type="transmembrane region" description="Helical" evidence="18">
    <location>
        <begin position="137"/>
        <end position="162"/>
    </location>
</feature>
<dbReference type="PANTHER" id="PTHR46099">
    <property type="entry name" value="G_PROTEIN_RECEP_F1_2 DOMAIN-CONTAINING PROTEIN"/>
    <property type="match status" value="1"/>
</dbReference>
<evidence type="ECO:0000256" key="14">
    <source>
        <dbReference type="ARBA" id="ARBA00023224"/>
    </source>
</evidence>
<evidence type="ECO:0000256" key="4">
    <source>
        <dbReference type="ARBA" id="ARBA00022475"/>
    </source>
</evidence>
<keyword evidence="12 17" id="KW-0675">Receptor</keyword>
<evidence type="ECO:0000256" key="2">
    <source>
        <dbReference type="ARBA" id="ARBA00011811"/>
    </source>
</evidence>
<keyword evidence="5" id="KW-0597">Phosphoprotein</keyword>
<dbReference type="PROSITE" id="PS00237">
    <property type="entry name" value="G_PROTEIN_RECEP_F1_1"/>
    <property type="match status" value="1"/>
</dbReference>
<dbReference type="Proteomes" id="UP000265120">
    <property type="component" value="Chromosome 9"/>
</dbReference>
<keyword evidence="13" id="KW-0325">Glycoprotein</keyword>
<keyword evidence="9 17" id="KW-0297">G-protein coupled receptor</keyword>
<evidence type="ECO:0000256" key="9">
    <source>
        <dbReference type="ARBA" id="ARBA00023040"/>
    </source>
</evidence>
<dbReference type="SUPFAM" id="SSF81321">
    <property type="entry name" value="Family A G protein-coupled receptor-like"/>
    <property type="match status" value="1"/>
</dbReference>
<feature type="transmembrane region" description="Helical" evidence="18">
    <location>
        <begin position="363"/>
        <end position="391"/>
    </location>
</feature>
<dbReference type="GO" id="GO:0005886">
    <property type="term" value="C:plasma membrane"/>
    <property type="evidence" value="ECO:0007669"/>
    <property type="project" value="UniProtKB-SubCell"/>
</dbReference>
<evidence type="ECO:0000256" key="11">
    <source>
        <dbReference type="ARBA" id="ARBA00023157"/>
    </source>
</evidence>
<comment type="similarity">
    <text evidence="17">Belongs to the G-protein coupled receptor 1 family.</text>
</comment>
<dbReference type="InterPro" id="IPR002175">
    <property type="entry name" value="ETA_rcpt"/>
</dbReference>
<dbReference type="PANTHER" id="PTHR46099:SF2">
    <property type="entry name" value="ENDOTHELIN-1 RECEPTOR"/>
    <property type="match status" value="1"/>
</dbReference>
<sequence>MGTAAVHMLLLMVCMAARGMCQKNRAPHEKELGFLVLSTLQSVDTHSTISPVTRPGTQLHPAEAKLQSARSGSGNETVVKRPVPPPMCMQRTTINGYFKYINTTISIIVFAVGLVGNATLLRIIYRHKCMRNGPNALIASLALGDLIYIFIDIPINVYKLLASRWPFDNSAFGLGLCKLVPFLQKASVGITVLNLCALSVDRYRAVASWSRVQGVGVPLLTVIEIVSIWVLSLILAVPEAIGFDVVTFNYGNETIHSCMLNPKSDFMEFYRDVKVWWLFGFYFCVPLACTAVFYTLMTSEMLNHRNGSLRIALSEHLKQRREVAKAVFCLVLIFALCWFPLHLSRILKKTVYHQNDKMRCELLSFLLVLDYLGINLATINSCINPIILYFVSKKFKNCFKVRYSHQQADTAARNKTLETHTHKRKTRTHTLNMVDLGLGRKENNELRLLLLSLRL</sequence>
<reference evidence="21" key="2">
    <citation type="submission" date="2025-08" db="UniProtKB">
        <authorList>
            <consortium name="Ensembl"/>
        </authorList>
    </citation>
    <scope>IDENTIFICATION</scope>
</reference>
<feature type="transmembrane region" description="Helical" evidence="18">
    <location>
        <begin position="212"/>
        <end position="237"/>
    </location>
</feature>
<evidence type="ECO:0000313" key="22">
    <source>
        <dbReference type="Proteomes" id="UP000265120"/>
    </source>
</evidence>
<dbReference type="Gene3D" id="1.20.1070.10">
    <property type="entry name" value="Rhodopsin 7-helix transmembrane proteins"/>
    <property type="match status" value="1"/>
</dbReference>
<dbReference type="STRING" id="244447.ENSCSEP00000000608"/>
<dbReference type="GO" id="GO:0048484">
    <property type="term" value="P:enteric nervous system development"/>
    <property type="evidence" value="ECO:0007669"/>
    <property type="project" value="InterPro"/>
</dbReference>
<comment type="function">
    <text evidence="15">Receptor for endothelin-1. Mediates its action by association with G proteins that activate a phosphatidylinositol-calcium second messenger system. The rank order of binding affinities for ET-A is: ET1 &gt; ET2 &gt;&gt; ET3.</text>
</comment>